<name>A0AA88GI07_NAELO</name>
<dbReference type="Proteomes" id="UP000816034">
    <property type="component" value="Unassembled WGS sequence"/>
</dbReference>
<dbReference type="PANTHER" id="PTHR15032:SF4">
    <property type="entry name" value="N-ACYL-PHOSPHATIDYLETHANOLAMINE-HYDROLYZING PHOSPHOLIPASE D"/>
    <property type="match status" value="1"/>
</dbReference>
<protein>
    <recommendedName>
        <fullName evidence="1">Metallo-beta-lactamase domain-containing protein</fullName>
    </recommendedName>
</protein>
<gene>
    <name evidence="2" type="ORF">C9374_007586</name>
</gene>
<dbReference type="InterPro" id="IPR001279">
    <property type="entry name" value="Metallo-B-lactamas"/>
</dbReference>
<sequence>MSDRVASTNKSQYLFSEVTIEHVRGGSTNDLLLIPSSASTSASSNSSGTTTLVNSLIPSHWVVSDRKKKSLSEFIQKLNHSDNNNNHDTTEPSSHVEYKIEPEKFFDPWIGITHEKSMSDYFSILKQLPNRPSVPSDEELPQLQPQWDLLFQPHPFHTVVNADTQPISTQHEFDKSSTTYQVTWIGHSTFLIQYRGINILTDPVFAERCSPVSFFGPKRIKKIPVDDIAKLPPIHFVCVSHNHYDHLCEASIRDLQKYHDPIILLPYKCKYKWMQSGYLNQEKMNSKLYELDWWKDVTFKVSAKHANNSLISVESEIRFEFLPAQHWGSRSFADRNEALWGSWGIEFKSVIHRDEQTIDSGKSVKFWHAGDTGYNSQTFTEIGKRFGPIDLAFIPIGAYHPRQFLKDQHVDPEEAITIAQEVGAKKSIGMHWGTFILTLEPVMEPKQLLEKGLIERKLPSDYFITMKHGETIVGVFHENVEITSAPAENNVLENLNEETATMVQE</sequence>
<evidence type="ECO:0000259" key="1">
    <source>
        <dbReference type="Pfam" id="PF12706"/>
    </source>
</evidence>
<proteinExistence type="predicted"/>
<dbReference type="RefSeq" id="XP_044546210.1">
    <property type="nucleotide sequence ID" value="XM_044697567.1"/>
</dbReference>
<dbReference type="AlphaFoldDB" id="A0AA88GI07"/>
<dbReference type="InterPro" id="IPR036866">
    <property type="entry name" value="RibonucZ/Hydroxyglut_hydro"/>
</dbReference>
<dbReference type="GeneID" id="68100040"/>
<comment type="caution">
    <text evidence="2">The sequence shown here is derived from an EMBL/GenBank/DDBJ whole genome shotgun (WGS) entry which is preliminary data.</text>
</comment>
<dbReference type="Pfam" id="PF12706">
    <property type="entry name" value="Lactamase_B_2"/>
    <property type="match status" value="1"/>
</dbReference>
<dbReference type="GO" id="GO:0005737">
    <property type="term" value="C:cytoplasm"/>
    <property type="evidence" value="ECO:0007669"/>
    <property type="project" value="TreeGrafter"/>
</dbReference>
<reference evidence="2 3" key="1">
    <citation type="journal article" date="2018" name="BMC Genomics">
        <title>The genome of Naegleria lovaniensis, the basis for a comparative approach to unravel pathogenicity factors of the human pathogenic amoeba N. fowleri.</title>
        <authorList>
            <person name="Liechti N."/>
            <person name="Schurch N."/>
            <person name="Bruggmann R."/>
            <person name="Wittwer M."/>
        </authorList>
    </citation>
    <scope>NUCLEOTIDE SEQUENCE [LARGE SCALE GENOMIC DNA]</scope>
    <source>
        <strain evidence="2 3">ATCC 30569</strain>
    </source>
</reference>
<accession>A0AA88GI07</accession>
<dbReference type="EMBL" id="PYSW02000030">
    <property type="protein sequence ID" value="KAG2378948.1"/>
    <property type="molecule type" value="Genomic_DNA"/>
</dbReference>
<dbReference type="Gene3D" id="3.60.15.10">
    <property type="entry name" value="Ribonuclease Z/Hydroxyacylglutathione hydrolase-like"/>
    <property type="match status" value="1"/>
</dbReference>
<evidence type="ECO:0000313" key="3">
    <source>
        <dbReference type="Proteomes" id="UP000816034"/>
    </source>
</evidence>
<evidence type="ECO:0000313" key="2">
    <source>
        <dbReference type="EMBL" id="KAG2378948.1"/>
    </source>
</evidence>
<keyword evidence="3" id="KW-1185">Reference proteome</keyword>
<feature type="domain" description="Metallo-beta-lactamase" evidence="1">
    <location>
        <begin position="198"/>
        <end position="432"/>
    </location>
</feature>
<dbReference type="PANTHER" id="PTHR15032">
    <property type="entry name" value="N-ACYL-PHOSPHATIDYLETHANOLAMINE-HYDROLYZING PHOSPHOLIPASE D"/>
    <property type="match status" value="1"/>
</dbReference>
<organism evidence="2 3">
    <name type="scientific">Naegleria lovaniensis</name>
    <name type="common">Amoeba</name>
    <dbReference type="NCBI Taxonomy" id="51637"/>
    <lineage>
        <taxon>Eukaryota</taxon>
        <taxon>Discoba</taxon>
        <taxon>Heterolobosea</taxon>
        <taxon>Tetramitia</taxon>
        <taxon>Eutetramitia</taxon>
        <taxon>Vahlkampfiidae</taxon>
        <taxon>Naegleria</taxon>
    </lineage>
</organism>
<dbReference type="SUPFAM" id="SSF56281">
    <property type="entry name" value="Metallo-hydrolase/oxidoreductase"/>
    <property type="match status" value="1"/>
</dbReference>